<dbReference type="Pfam" id="PF08545">
    <property type="entry name" value="ACP_syn_III"/>
    <property type="match status" value="1"/>
</dbReference>
<keyword evidence="2 5" id="KW-0012">Acyltransferase</keyword>
<evidence type="ECO:0000256" key="1">
    <source>
        <dbReference type="ARBA" id="ARBA00022679"/>
    </source>
</evidence>
<gene>
    <name evidence="5" type="ORF">GGR27_001627</name>
</gene>
<dbReference type="PANTHER" id="PTHR34069:SF2">
    <property type="entry name" value="BETA-KETOACYL-[ACYL-CARRIER-PROTEIN] SYNTHASE III"/>
    <property type="match status" value="1"/>
</dbReference>
<evidence type="ECO:0000313" key="6">
    <source>
        <dbReference type="Proteomes" id="UP000770785"/>
    </source>
</evidence>
<keyword evidence="1 5" id="KW-0808">Transferase</keyword>
<dbReference type="Pfam" id="PF08541">
    <property type="entry name" value="ACP_syn_III_C"/>
    <property type="match status" value="1"/>
</dbReference>
<evidence type="ECO:0000259" key="4">
    <source>
        <dbReference type="Pfam" id="PF08545"/>
    </source>
</evidence>
<dbReference type="NCBIfam" id="NF006829">
    <property type="entry name" value="PRK09352.1"/>
    <property type="match status" value="1"/>
</dbReference>
<name>A0ABX0XB15_9BACT</name>
<comment type="caution">
    <text evidence="5">The sequence shown here is derived from an EMBL/GenBank/DDBJ whole genome shotgun (WGS) entry which is preliminary data.</text>
</comment>
<feature type="domain" description="Beta-ketoacyl-[acyl-carrier-protein] synthase III C-terminal" evidence="3">
    <location>
        <begin position="245"/>
        <end position="333"/>
    </location>
</feature>
<accession>A0ABX0XB15</accession>
<evidence type="ECO:0000259" key="3">
    <source>
        <dbReference type="Pfam" id="PF08541"/>
    </source>
</evidence>
<dbReference type="EC" id="2.3.1.180" evidence="5"/>
<reference evidence="5 6" key="1">
    <citation type="submission" date="2020-03" db="EMBL/GenBank/DDBJ databases">
        <title>Genomic Encyclopedia of Type Strains, Phase IV (KMG-IV): sequencing the most valuable type-strain genomes for metagenomic binning, comparative biology and taxonomic classification.</title>
        <authorList>
            <person name="Goeker M."/>
        </authorList>
    </citation>
    <scope>NUCLEOTIDE SEQUENCE [LARGE SCALE GENOMIC DNA]</scope>
    <source>
        <strain evidence="5 6">DSM 105096</strain>
    </source>
</reference>
<dbReference type="EMBL" id="JAATJH010000002">
    <property type="protein sequence ID" value="NJC26128.1"/>
    <property type="molecule type" value="Genomic_DNA"/>
</dbReference>
<proteinExistence type="predicted"/>
<dbReference type="SUPFAM" id="SSF53901">
    <property type="entry name" value="Thiolase-like"/>
    <property type="match status" value="1"/>
</dbReference>
<protein>
    <submittedName>
        <fullName evidence="5">3-oxoacyl-[acyl-carrier-protein] synthase-3</fullName>
        <ecNumber evidence="5">2.3.1.180</ecNumber>
    </submittedName>
</protein>
<dbReference type="InterPro" id="IPR016039">
    <property type="entry name" value="Thiolase-like"/>
</dbReference>
<dbReference type="InterPro" id="IPR013751">
    <property type="entry name" value="ACP_syn_III_N"/>
</dbReference>
<keyword evidence="6" id="KW-1185">Reference proteome</keyword>
<organism evidence="5 6">
    <name type="scientific">Neolewinella antarctica</name>
    <dbReference type="NCBI Taxonomy" id="442734"/>
    <lineage>
        <taxon>Bacteria</taxon>
        <taxon>Pseudomonadati</taxon>
        <taxon>Bacteroidota</taxon>
        <taxon>Saprospiria</taxon>
        <taxon>Saprospirales</taxon>
        <taxon>Lewinellaceae</taxon>
        <taxon>Neolewinella</taxon>
    </lineage>
</organism>
<dbReference type="Gene3D" id="3.40.47.10">
    <property type="match status" value="1"/>
</dbReference>
<evidence type="ECO:0000256" key="2">
    <source>
        <dbReference type="ARBA" id="ARBA00023315"/>
    </source>
</evidence>
<dbReference type="GO" id="GO:0033818">
    <property type="term" value="F:beta-ketoacyl-acyl-carrier-protein synthase III activity"/>
    <property type="evidence" value="ECO:0007669"/>
    <property type="project" value="UniProtKB-EC"/>
</dbReference>
<dbReference type="Proteomes" id="UP000770785">
    <property type="component" value="Unassembled WGS sequence"/>
</dbReference>
<sequence length="338" mass="36762">MTYLNAITYYLPSGRLTNEDINRDFPEWSIDKISSKTGIKERRIAAKDEFSSDLAVAAAERLFAENAAVKREEIDFVLLCTQSPDYFLPSTACIVQDRLGLATSCGALDFNLGCSGYVYGLGLAKGLVASGQAKNVLLLTAETYSKFVGASDKSSKTIFGDGASASLISEKPVGFSIGDFQYGTDGSGYDKLIVKEGGMRYRESSNEEVTDSYGNQRTEADLQMDGQAVFVFTIGSVPRLIRDTLRKNELPQDAVDLFVFHQANRFMLEHLRKKIKIEPDKFVIAMENTGNTVSATIPIALTTAMTEDRVKKDARVLLAGFGVGLSVAGCILTKVGTV</sequence>
<dbReference type="PANTHER" id="PTHR34069">
    <property type="entry name" value="3-OXOACYL-[ACYL-CARRIER-PROTEIN] SYNTHASE 3"/>
    <property type="match status" value="1"/>
</dbReference>
<dbReference type="CDD" id="cd00830">
    <property type="entry name" value="KAS_III"/>
    <property type="match status" value="1"/>
</dbReference>
<evidence type="ECO:0000313" key="5">
    <source>
        <dbReference type="EMBL" id="NJC26128.1"/>
    </source>
</evidence>
<dbReference type="InterPro" id="IPR013747">
    <property type="entry name" value="ACP_syn_III_C"/>
</dbReference>
<feature type="domain" description="Beta-ketoacyl-[acyl-carrier-protein] synthase III N-terminal" evidence="4">
    <location>
        <begin position="108"/>
        <end position="186"/>
    </location>
</feature>
<dbReference type="RefSeq" id="WP_168036885.1">
    <property type="nucleotide sequence ID" value="NZ_JAATJH010000002.1"/>
</dbReference>